<evidence type="ECO:0000313" key="3">
    <source>
        <dbReference type="EMBL" id="QHS81413.1"/>
    </source>
</evidence>
<dbReference type="PROSITE" id="PS01111">
    <property type="entry name" value="RNA_POL_K_14KD"/>
    <property type="match status" value="1"/>
</dbReference>
<dbReference type="GO" id="GO:0006360">
    <property type="term" value="P:transcription by RNA polymerase I"/>
    <property type="evidence" value="ECO:0007669"/>
    <property type="project" value="TreeGrafter"/>
</dbReference>
<keyword evidence="1" id="KW-0240">DNA-directed RNA polymerase</keyword>
<dbReference type="Pfam" id="PF01192">
    <property type="entry name" value="RNA_pol_Rpb6"/>
    <property type="match status" value="1"/>
</dbReference>
<dbReference type="PANTHER" id="PTHR47227:SF5">
    <property type="entry name" value="DNA-DIRECTED RNA POLYMERASES I, II, AND III SUBUNIT RPABC2"/>
    <property type="match status" value="1"/>
</dbReference>
<dbReference type="GO" id="GO:0003899">
    <property type="term" value="F:DNA-directed RNA polymerase activity"/>
    <property type="evidence" value="ECO:0007669"/>
    <property type="project" value="InterPro"/>
</dbReference>
<dbReference type="SUPFAM" id="SSF63562">
    <property type="entry name" value="RPB6/omega subunit-like"/>
    <property type="match status" value="1"/>
</dbReference>
<keyword evidence="2" id="KW-0804">Transcription</keyword>
<reference evidence="3" key="1">
    <citation type="journal article" date="2020" name="Nature">
        <title>Giant virus diversity and host interactions through global metagenomics.</title>
        <authorList>
            <person name="Schulz F."/>
            <person name="Roux S."/>
            <person name="Paez-Espino D."/>
            <person name="Jungbluth S."/>
            <person name="Walsh D.A."/>
            <person name="Denef V.J."/>
            <person name="McMahon K.D."/>
            <person name="Konstantinidis K.T."/>
            <person name="Eloe-Fadrosh E.A."/>
            <person name="Kyrpides N.C."/>
            <person name="Woyke T."/>
        </authorList>
    </citation>
    <scope>NUCLEOTIDE SEQUENCE</scope>
    <source>
        <strain evidence="3">GVMAG-S-1101164-72</strain>
    </source>
</reference>
<dbReference type="EMBL" id="MN740758">
    <property type="protein sequence ID" value="QHS81413.1"/>
    <property type="molecule type" value="Genomic_DNA"/>
</dbReference>
<dbReference type="InterPro" id="IPR036161">
    <property type="entry name" value="RPB6/omega-like_sf"/>
</dbReference>
<protein>
    <submittedName>
        <fullName evidence="3">Uncharacterized protein</fullName>
    </submittedName>
</protein>
<evidence type="ECO:0000256" key="2">
    <source>
        <dbReference type="ARBA" id="ARBA00023163"/>
    </source>
</evidence>
<dbReference type="PANTHER" id="PTHR47227">
    <property type="entry name" value="DNA-DIRECTED RNA POLYMERASE SUBUNIT K"/>
    <property type="match status" value="1"/>
</dbReference>
<dbReference type="GO" id="GO:0000428">
    <property type="term" value="C:DNA-directed RNA polymerase complex"/>
    <property type="evidence" value="ECO:0007669"/>
    <property type="project" value="UniProtKB-KW"/>
</dbReference>
<proteinExistence type="predicted"/>
<dbReference type="AlphaFoldDB" id="A0A6C0APH7"/>
<dbReference type="Gene3D" id="3.90.940.10">
    <property type="match status" value="1"/>
</dbReference>
<name>A0A6C0APH7_9ZZZZ</name>
<sequence>MADDGDDGQIEDMEDVMDAFDEIIDGEGLGEALVDSIPGLKPELRRLYTQHPELIIDYLETVVNKIPLKVVEPTETKPDENHTTYPFLTPFEKTRILGMRANQLSQGARPFIDVPKTVTDVREIARLEVEEKKLPFLVLRTLPNGQKEYWRLSDLMLIH</sequence>
<dbReference type="GO" id="GO:0006366">
    <property type="term" value="P:transcription by RNA polymerase II"/>
    <property type="evidence" value="ECO:0007669"/>
    <property type="project" value="TreeGrafter"/>
</dbReference>
<accession>A0A6C0APH7</accession>
<organism evidence="3">
    <name type="scientific">viral metagenome</name>
    <dbReference type="NCBI Taxonomy" id="1070528"/>
    <lineage>
        <taxon>unclassified sequences</taxon>
        <taxon>metagenomes</taxon>
        <taxon>organismal metagenomes</taxon>
    </lineage>
</organism>
<dbReference type="GO" id="GO:0003677">
    <property type="term" value="F:DNA binding"/>
    <property type="evidence" value="ECO:0007669"/>
    <property type="project" value="InterPro"/>
</dbReference>
<dbReference type="InterPro" id="IPR020708">
    <property type="entry name" value="DNA-dir_RNA_polK_14-18kDa_CS"/>
</dbReference>
<dbReference type="GO" id="GO:0042797">
    <property type="term" value="P:tRNA transcription by RNA polymerase III"/>
    <property type="evidence" value="ECO:0007669"/>
    <property type="project" value="TreeGrafter"/>
</dbReference>
<evidence type="ECO:0000256" key="1">
    <source>
        <dbReference type="ARBA" id="ARBA00022478"/>
    </source>
</evidence>
<dbReference type="InterPro" id="IPR006110">
    <property type="entry name" value="Pol_omega/Rpo6/RPB6"/>
</dbReference>